<name>A0ABW1GAI2_9ACTN</name>
<keyword evidence="3" id="KW-1185">Reference proteome</keyword>
<feature type="non-terminal residue" evidence="2">
    <location>
        <position position="1"/>
    </location>
</feature>
<feature type="transmembrane region" description="Helical" evidence="1">
    <location>
        <begin position="12"/>
        <end position="31"/>
    </location>
</feature>
<evidence type="ECO:0000313" key="3">
    <source>
        <dbReference type="Proteomes" id="UP001596174"/>
    </source>
</evidence>
<organism evidence="2 3">
    <name type="scientific">Streptacidiphilus monticola</name>
    <dbReference type="NCBI Taxonomy" id="2161674"/>
    <lineage>
        <taxon>Bacteria</taxon>
        <taxon>Bacillati</taxon>
        <taxon>Actinomycetota</taxon>
        <taxon>Actinomycetes</taxon>
        <taxon>Kitasatosporales</taxon>
        <taxon>Streptomycetaceae</taxon>
        <taxon>Streptacidiphilus</taxon>
    </lineage>
</organism>
<dbReference type="RefSeq" id="WP_380591346.1">
    <property type="nucleotide sequence ID" value="NZ_JBHSQJ010000250.1"/>
</dbReference>
<keyword evidence="1" id="KW-0812">Transmembrane</keyword>
<evidence type="ECO:0000256" key="1">
    <source>
        <dbReference type="SAM" id="Phobius"/>
    </source>
</evidence>
<reference evidence="3" key="1">
    <citation type="journal article" date="2019" name="Int. J. Syst. Evol. Microbiol.">
        <title>The Global Catalogue of Microorganisms (GCM) 10K type strain sequencing project: providing services to taxonomists for standard genome sequencing and annotation.</title>
        <authorList>
            <consortium name="The Broad Institute Genomics Platform"/>
            <consortium name="The Broad Institute Genome Sequencing Center for Infectious Disease"/>
            <person name="Wu L."/>
            <person name="Ma J."/>
        </authorList>
    </citation>
    <scope>NUCLEOTIDE SEQUENCE [LARGE SCALE GENOMIC DNA]</scope>
    <source>
        <strain evidence="3">JCM 4816</strain>
    </source>
</reference>
<gene>
    <name evidence="2" type="ORF">ACFP3V_31870</name>
</gene>
<dbReference type="Proteomes" id="UP001596174">
    <property type="component" value="Unassembled WGS sequence"/>
</dbReference>
<accession>A0ABW1GAI2</accession>
<dbReference type="EMBL" id="JBHSQJ010000250">
    <property type="protein sequence ID" value="MFC5911790.1"/>
    <property type="molecule type" value="Genomic_DNA"/>
</dbReference>
<proteinExistence type="predicted"/>
<comment type="caution">
    <text evidence="2">The sequence shown here is derived from an EMBL/GenBank/DDBJ whole genome shotgun (WGS) entry which is preliminary data.</text>
</comment>
<sequence>RTAPPQSYLREAVAAALGTALATLLIGGRALKNLHWDGDFTLQTALAAEAWQDLPNALAAPAT</sequence>
<protein>
    <submittedName>
        <fullName evidence="2">Uncharacterized protein</fullName>
    </submittedName>
</protein>
<evidence type="ECO:0000313" key="2">
    <source>
        <dbReference type="EMBL" id="MFC5911790.1"/>
    </source>
</evidence>
<keyword evidence="1" id="KW-1133">Transmembrane helix</keyword>
<keyword evidence="1" id="KW-0472">Membrane</keyword>